<evidence type="ECO:0000313" key="2">
    <source>
        <dbReference type="EMBL" id="CDF86590.1"/>
    </source>
</evidence>
<evidence type="ECO:0008006" key="4">
    <source>
        <dbReference type="Google" id="ProtNLM"/>
    </source>
</evidence>
<dbReference type="PROSITE" id="PS00141">
    <property type="entry name" value="ASP_PROTEASE"/>
    <property type="match status" value="1"/>
</dbReference>
<reference evidence="2 3" key="1">
    <citation type="submission" date="2013-03" db="EMBL/GenBank/DDBJ databases">
        <authorList>
            <person name="Linke B."/>
        </authorList>
    </citation>
    <scope>NUCLEOTIDE SEQUENCE [LARGE SCALE GENOMIC DNA]</scope>
    <source>
        <strain evidence="2 3">B13</strain>
    </source>
</reference>
<dbReference type="Proteomes" id="UP000025241">
    <property type="component" value="Chromosome I"/>
</dbReference>
<keyword evidence="1" id="KW-1133">Transmembrane helix</keyword>
<dbReference type="PATRIC" id="fig|1301098.3.peg.5260"/>
<reference evidence="2 3" key="2">
    <citation type="submission" date="2014-05" db="EMBL/GenBank/DDBJ databases">
        <title>Genome sequence of the 3-chlorobenzoate degrading bacterium Pseudomonas knackmussii B13 shows multiple evidence for horizontal gene transfer.</title>
        <authorList>
            <person name="Miyazaki R."/>
            <person name="Bertelli C."/>
            <person name="Falquet L."/>
            <person name="Robinson-Rechavi M."/>
            <person name="Gharib W."/>
            <person name="Roy S."/>
            <person name="Van der Meer J.R."/>
        </authorList>
    </citation>
    <scope>NUCLEOTIDE SEQUENCE [LARGE SCALE GENOMIC DNA]</scope>
    <source>
        <strain evidence="2 3">B13</strain>
    </source>
</reference>
<evidence type="ECO:0000313" key="3">
    <source>
        <dbReference type="Proteomes" id="UP000025241"/>
    </source>
</evidence>
<dbReference type="HOGENOM" id="CLU_099411_1_0_6"/>
<dbReference type="OrthoDB" id="185963at2"/>
<dbReference type="Gene3D" id="2.40.70.10">
    <property type="entry name" value="Acid Proteases"/>
    <property type="match status" value="1"/>
</dbReference>
<dbReference type="RefSeq" id="WP_043255790.1">
    <property type="nucleotide sequence ID" value="NZ_HG322950.1"/>
</dbReference>
<protein>
    <recommendedName>
        <fullName evidence="4">Aspartyl protease</fullName>
    </recommendedName>
</protein>
<dbReference type="AlphaFoldDB" id="A0A024HNJ0"/>
<dbReference type="GO" id="GO:0004190">
    <property type="term" value="F:aspartic-type endopeptidase activity"/>
    <property type="evidence" value="ECO:0007669"/>
    <property type="project" value="InterPro"/>
</dbReference>
<keyword evidence="1" id="KW-0472">Membrane</keyword>
<feature type="transmembrane region" description="Helical" evidence="1">
    <location>
        <begin position="12"/>
        <end position="33"/>
    </location>
</feature>
<dbReference type="KEGG" id="pkc:PKB_5278"/>
<name>A0A024HNJ0_PSEKB</name>
<dbReference type="EMBL" id="HG322950">
    <property type="protein sequence ID" value="CDF86590.1"/>
    <property type="molecule type" value="Genomic_DNA"/>
</dbReference>
<keyword evidence="1" id="KW-0812">Transmembrane</keyword>
<accession>A0A024HNJ0</accession>
<dbReference type="InterPro" id="IPR001969">
    <property type="entry name" value="Aspartic_peptidase_AS"/>
</dbReference>
<dbReference type="InterPro" id="IPR011969">
    <property type="entry name" value="Clan_AA_Asp_peptidase_C"/>
</dbReference>
<dbReference type="NCBIfam" id="TIGR02281">
    <property type="entry name" value="clan_AA_DTGA"/>
    <property type="match status" value="1"/>
</dbReference>
<gene>
    <name evidence="2" type="ORF">PKB_5278</name>
</gene>
<dbReference type="GO" id="GO:0006508">
    <property type="term" value="P:proteolysis"/>
    <property type="evidence" value="ECO:0007669"/>
    <property type="project" value="InterPro"/>
</dbReference>
<dbReference type="SUPFAM" id="SSF50630">
    <property type="entry name" value="Acid proteases"/>
    <property type="match status" value="1"/>
</dbReference>
<dbReference type="Pfam" id="PF13975">
    <property type="entry name" value="gag-asp_proteas"/>
    <property type="match status" value="1"/>
</dbReference>
<dbReference type="CDD" id="cd05483">
    <property type="entry name" value="retropepsin_like_bacteria"/>
    <property type="match status" value="1"/>
</dbReference>
<dbReference type="InterPro" id="IPR021109">
    <property type="entry name" value="Peptidase_aspartic_dom_sf"/>
</dbReference>
<dbReference type="STRING" id="1301098.PKB_5278"/>
<evidence type="ECO:0000256" key="1">
    <source>
        <dbReference type="SAM" id="Phobius"/>
    </source>
</evidence>
<organism evidence="2 3">
    <name type="scientific">Pseudomonas knackmussii (strain DSM 6978 / CCUG 54928 / LMG 23759 / B13)</name>
    <dbReference type="NCBI Taxonomy" id="1301098"/>
    <lineage>
        <taxon>Bacteria</taxon>
        <taxon>Pseudomonadati</taxon>
        <taxon>Pseudomonadota</taxon>
        <taxon>Gammaproteobacteria</taxon>
        <taxon>Pseudomonadales</taxon>
        <taxon>Pseudomonadaceae</taxon>
        <taxon>Pseudomonas</taxon>
    </lineage>
</organism>
<keyword evidence="3" id="KW-1185">Reference proteome</keyword>
<dbReference type="eggNOG" id="COG3577">
    <property type="taxonomic scope" value="Bacteria"/>
</dbReference>
<proteinExistence type="predicted"/>
<dbReference type="InterPro" id="IPR034122">
    <property type="entry name" value="Retropepsin-like_bacterial"/>
</dbReference>
<sequence length="174" mass="18913">MSEAQPGRGLGKAMMIGAWLAGIGLATHFFGLWEQRQHNPNVQPQSLHGDGFVELRLLSNRQGHYVFDGLIDGTPATFLLDTGASAVAVPETLAQRLQLKRGAPVDLDTANGRTQGWRTRLQRLELGDILLHDVPALIAPGMDGNEVLLGMSALKQLEFSQRDGTLVLRQNISP</sequence>